<dbReference type="AlphaFoldDB" id="A0A484KT11"/>
<dbReference type="Proteomes" id="UP000595140">
    <property type="component" value="Unassembled WGS sequence"/>
</dbReference>
<dbReference type="EMBL" id="OOIL02000566">
    <property type="protein sequence ID" value="VFQ67114.1"/>
    <property type="molecule type" value="Genomic_DNA"/>
</dbReference>
<evidence type="ECO:0000313" key="7">
    <source>
        <dbReference type="Proteomes" id="UP000595140"/>
    </source>
</evidence>
<keyword evidence="2 4" id="KW-0863">Zinc-finger</keyword>
<keyword evidence="1" id="KW-0479">Metal-binding</keyword>
<accession>A0A484KT11</accession>
<reference evidence="6 7" key="1">
    <citation type="submission" date="2018-04" db="EMBL/GenBank/DDBJ databases">
        <authorList>
            <person name="Vogel A."/>
        </authorList>
    </citation>
    <scope>NUCLEOTIDE SEQUENCE [LARGE SCALE GENOMIC DNA]</scope>
</reference>
<evidence type="ECO:0000256" key="4">
    <source>
        <dbReference type="PROSITE-ProRule" id="PRU00325"/>
    </source>
</evidence>
<dbReference type="InterPro" id="IPR007527">
    <property type="entry name" value="Znf_SWIM"/>
</dbReference>
<evidence type="ECO:0000256" key="3">
    <source>
        <dbReference type="ARBA" id="ARBA00022833"/>
    </source>
</evidence>
<dbReference type="PROSITE" id="PS50966">
    <property type="entry name" value="ZF_SWIM"/>
    <property type="match status" value="1"/>
</dbReference>
<gene>
    <name evidence="6" type="ORF">CCAM_LOCUS8890</name>
</gene>
<dbReference type="OrthoDB" id="1305035at2759"/>
<feature type="domain" description="SWIM-type" evidence="5">
    <location>
        <begin position="57"/>
        <end position="89"/>
    </location>
</feature>
<dbReference type="GO" id="GO:0008270">
    <property type="term" value="F:zinc ion binding"/>
    <property type="evidence" value="ECO:0007669"/>
    <property type="project" value="UniProtKB-KW"/>
</dbReference>
<evidence type="ECO:0000256" key="2">
    <source>
        <dbReference type="ARBA" id="ARBA00022771"/>
    </source>
</evidence>
<dbReference type="Pfam" id="PF04434">
    <property type="entry name" value="SWIM"/>
    <property type="match status" value="1"/>
</dbReference>
<dbReference type="SMART" id="SM00575">
    <property type="entry name" value="ZnF_PMZ"/>
    <property type="match status" value="1"/>
</dbReference>
<evidence type="ECO:0000256" key="1">
    <source>
        <dbReference type="ARBA" id="ARBA00022723"/>
    </source>
</evidence>
<sequence length="127" mass="14624">MQLWFHERSEIASSTRTPLPKKREGVLIQMQREAFRMKVNPSCPYEFEVIDFHSRSYVVNLKDKTCTCCEFQLDQFVCVHAVAAIGRRPGLSCYDFISPFYKIEALVCTYAGIIHPIGDVSSWDVPQ</sequence>
<keyword evidence="7" id="KW-1185">Reference proteome</keyword>
<evidence type="ECO:0000313" key="6">
    <source>
        <dbReference type="EMBL" id="VFQ67114.1"/>
    </source>
</evidence>
<dbReference type="InterPro" id="IPR006564">
    <property type="entry name" value="Znf_PMZ"/>
</dbReference>
<organism evidence="6 7">
    <name type="scientific">Cuscuta campestris</name>
    <dbReference type="NCBI Taxonomy" id="132261"/>
    <lineage>
        <taxon>Eukaryota</taxon>
        <taxon>Viridiplantae</taxon>
        <taxon>Streptophyta</taxon>
        <taxon>Embryophyta</taxon>
        <taxon>Tracheophyta</taxon>
        <taxon>Spermatophyta</taxon>
        <taxon>Magnoliopsida</taxon>
        <taxon>eudicotyledons</taxon>
        <taxon>Gunneridae</taxon>
        <taxon>Pentapetalae</taxon>
        <taxon>asterids</taxon>
        <taxon>lamiids</taxon>
        <taxon>Solanales</taxon>
        <taxon>Convolvulaceae</taxon>
        <taxon>Cuscuteae</taxon>
        <taxon>Cuscuta</taxon>
        <taxon>Cuscuta subgen. Grammica</taxon>
        <taxon>Cuscuta sect. Cleistogrammica</taxon>
    </lineage>
</organism>
<name>A0A484KT11_9ASTE</name>
<evidence type="ECO:0000259" key="5">
    <source>
        <dbReference type="PROSITE" id="PS50966"/>
    </source>
</evidence>
<keyword evidence="3" id="KW-0862">Zinc</keyword>
<proteinExistence type="predicted"/>
<protein>
    <recommendedName>
        <fullName evidence="5">SWIM-type domain-containing protein</fullName>
    </recommendedName>
</protein>